<dbReference type="CDD" id="cd17960">
    <property type="entry name" value="DEADc_DDX55"/>
    <property type="match status" value="1"/>
</dbReference>
<evidence type="ECO:0000256" key="5">
    <source>
        <dbReference type="ARBA" id="ARBA00022884"/>
    </source>
</evidence>
<evidence type="ECO:0000259" key="9">
    <source>
        <dbReference type="PROSITE" id="PS51192"/>
    </source>
</evidence>
<reference evidence="13" key="4">
    <citation type="submission" date="2025-04" db="UniProtKB">
        <authorList>
            <consortium name="RefSeq"/>
        </authorList>
    </citation>
    <scope>IDENTIFICATION</scope>
    <source>
        <tissue evidence="13">Whole organism</tissue>
    </source>
</reference>
<name>A0A6A0H788_HYAAZ</name>
<keyword evidence="4 6" id="KW-0067">ATP-binding</keyword>
<keyword evidence="12" id="KW-1185">Reference proteome</keyword>
<dbReference type="InterPro" id="IPR000629">
    <property type="entry name" value="RNA-helicase_DEAD-box_CS"/>
</dbReference>
<dbReference type="InterPro" id="IPR027417">
    <property type="entry name" value="P-loop_NTPase"/>
</dbReference>
<dbReference type="EC" id="3.6.4.13" evidence="7"/>
<dbReference type="Pfam" id="PF00271">
    <property type="entry name" value="Helicase_C"/>
    <property type="match status" value="1"/>
</dbReference>
<evidence type="ECO:0000313" key="12">
    <source>
        <dbReference type="Proteomes" id="UP000694843"/>
    </source>
</evidence>
<dbReference type="CDD" id="cd18787">
    <property type="entry name" value="SF2_C_DEAD"/>
    <property type="match status" value="1"/>
</dbReference>
<dbReference type="GO" id="GO:0003724">
    <property type="term" value="F:RNA helicase activity"/>
    <property type="evidence" value="ECO:0007669"/>
    <property type="project" value="UniProtKB-EC"/>
</dbReference>
<reference evidence="11" key="2">
    <citation type="journal article" date="2018" name="Environ. Sci. Technol.">
        <title>The Toxicogenome of Hyalella azteca: A Model for Sediment Ecotoxicology and Evolutionary Toxicology.</title>
        <authorList>
            <person name="Poynton H.C."/>
            <person name="Hasenbein S."/>
            <person name="Benoit J.B."/>
            <person name="Sepulveda M.S."/>
            <person name="Poelchau M.F."/>
            <person name="Hughes D.S.T."/>
            <person name="Murali S.C."/>
            <person name="Chen S."/>
            <person name="Glastad K.M."/>
            <person name="Goodisman M.A.D."/>
            <person name="Werren J.H."/>
            <person name="Vineis J.H."/>
            <person name="Bowen J.L."/>
            <person name="Friedrich M."/>
            <person name="Jones J."/>
            <person name="Robertson H.M."/>
            <person name="Feyereisen R."/>
            <person name="Mechler-Hickson A."/>
            <person name="Mathers N."/>
            <person name="Lee C.E."/>
            <person name="Colbourne J.K."/>
            <person name="Biales A."/>
            <person name="Johnston J.S."/>
            <person name="Wellborn G.A."/>
            <person name="Rosendale A.J."/>
            <person name="Cridge A.G."/>
            <person name="Munoz-Torres M.C."/>
            <person name="Bain P.A."/>
            <person name="Manny A.R."/>
            <person name="Major K.M."/>
            <person name="Lambert F.N."/>
            <person name="Vulpe C.D."/>
            <person name="Tuck P."/>
            <person name="Blalock B.J."/>
            <person name="Lin Y.Y."/>
            <person name="Smith M.E."/>
            <person name="Ochoa-Acuna H."/>
            <person name="Chen M.M."/>
            <person name="Childers C.P."/>
            <person name="Qu J."/>
            <person name="Dugan S."/>
            <person name="Lee S.L."/>
            <person name="Chao H."/>
            <person name="Dinh H."/>
            <person name="Han Y."/>
            <person name="Doddapaneni H."/>
            <person name="Worley K.C."/>
            <person name="Muzny D.M."/>
            <person name="Gibbs R.A."/>
            <person name="Richards S."/>
        </authorList>
    </citation>
    <scope>NUCLEOTIDE SEQUENCE</scope>
    <source>
        <strain evidence="11">HAZT.00-mixed</strain>
        <tissue evidence="11">Whole organism</tissue>
    </source>
</reference>
<sequence length="579" mass="65505">MDESWECLFPLLHPAVAAGVKEFNFPKMTAVQAACVPNMLSHYDVVAEAVTGSGKTLAFLIPTLQMILRREYPIKKYEVYAMILSPSRELASQIHGVLQVLLKHCKKVSSLLLVGGGAVSEDVAKFESNGGHIIVGTPGRIEDIFNRCESGGTSLRLACRALEILILDEADKLFEVGFTETISTILAYLPKQRRTGLFSATQTSDKVKLIRAGLRNPCRIGVMQSSTATPSTLSNYYMLCEPDKKMSILVALLKEMKNKKVMVFFASCAAVDYFKAILTGLLPKMKFLSTHRKMKSRREKVFEQFKKLKSGVLICTDLMERGVDIPSVDWVIQFDPPSCAQSYVHRCGRTARCGLSGSTLLMLLPEEEGYVKFIQLNQNVELEEINKPKPLPDILLKMRKIQLKDRALMEKGAQAFVSFVKFYINHQCNVLFKLKNINLGLLAMGYGLIRMPKMPELKYHSAEDFSPYQIDFNDIPYKNKEREKSRQAKLKTCKETGKWPTKKIAKKKPERTTIPWSKKKEAKEKKQKNKSKKSGGYENQENEDLNEDYKMCMKYKKRKVSDEEIEKFFGCGSDGGKNA</sequence>
<dbReference type="Proteomes" id="UP000711488">
    <property type="component" value="Unassembled WGS sequence"/>
</dbReference>
<feature type="domain" description="Helicase ATP-binding" evidence="9">
    <location>
        <begin position="36"/>
        <end position="220"/>
    </location>
</feature>
<keyword evidence="5 7" id="KW-0694">RNA-binding</keyword>
<dbReference type="PROSITE" id="PS51192">
    <property type="entry name" value="HELICASE_ATP_BIND_1"/>
    <property type="match status" value="1"/>
</dbReference>
<dbReference type="GO" id="GO:0005524">
    <property type="term" value="F:ATP binding"/>
    <property type="evidence" value="ECO:0007669"/>
    <property type="project" value="UniProtKB-UniRule"/>
</dbReference>
<evidence type="ECO:0000256" key="2">
    <source>
        <dbReference type="ARBA" id="ARBA00022801"/>
    </source>
</evidence>
<comment type="domain">
    <text evidence="7">The Q motif is unique to and characteristic of the DEAD box family of RNA helicases and controls ATP binding and hydrolysis.</text>
</comment>
<proteinExistence type="inferred from homology"/>
<dbReference type="Pfam" id="PF00270">
    <property type="entry name" value="DEAD"/>
    <property type="match status" value="1"/>
</dbReference>
<evidence type="ECO:0000256" key="6">
    <source>
        <dbReference type="RuleBase" id="RU000492"/>
    </source>
</evidence>
<dbReference type="SMART" id="SM01178">
    <property type="entry name" value="DUF4217"/>
    <property type="match status" value="1"/>
</dbReference>
<protein>
    <recommendedName>
        <fullName evidence="7">ATP-dependent RNA helicase</fullName>
        <ecNumber evidence="7">3.6.4.13</ecNumber>
    </recommendedName>
</protein>
<dbReference type="PANTHER" id="PTHR24031">
    <property type="entry name" value="RNA HELICASE"/>
    <property type="match status" value="1"/>
</dbReference>
<dbReference type="RefSeq" id="XP_047736502.1">
    <property type="nucleotide sequence ID" value="XM_047880546.1"/>
</dbReference>
<gene>
    <name evidence="13" type="primary">LOC108669100</name>
    <name evidence="11" type="ORF">HAZT_HAZT009092</name>
</gene>
<dbReference type="PROSITE" id="PS00039">
    <property type="entry name" value="DEAD_ATP_HELICASE"/>
    <property type="match status" value="1"/>
</dbReference>
<keyword evidence="1 6" id="KW-0547">Nucleotide-binding</keyword>
<dbReference type="InterPro" id="IPR014001">
    <property type="entry name" value="Helicase_ATP-bd"/>
</dbReference>
<dbReference type="InterPro" id="IPR025313">
    <property type="entry name" value="SPB4-like_CTE"/>
</dbReference>
<dbReference type="GO" id="GO:0003723">
    <property type="term" value="F:RNA binding"/>
    <property type="evidence" value="ECO:0007669"/>
    <property type="project" value="UniProtKB-UniRule"/>
</dbReference>
<evidence type="ECO:0000256" key="1">
    <source>
        <dbReference type="ARBA" id="ARBA00022741"/>
    </source>
</evidence>
<evidence type="ECO:0000256" key="7">
    <source>
        <dbReference type="RuleBase" id="RU365068"/>
    </source>
</evidence>
<comment type="catalytic activity">
    <reaction evidence="7">
        <text>ATP + H2O = ADP + phosphate + H(+)</text>
        <dbReference type="Rhea" id="RHEA:13065"/>
        <dbReference type="ChEBI" id="CHEBI:15377"/>
        <dbReference type="ChEBI" id="CHEBI:15378"/>
        <dbReference type="ChEBI" id="CHEBI:30616"/>
        <dbReference type="ChEBI" id="CHEBI:43474"/>
        <dbReference type="ChEBI" id="CHEBI:456216"/>
        <dbReference type="EC" id="3.6.4.13"/>
    </reaction>
</comment>
<feature type="region of interest" description="Disordered" evidence="8">
    <location>
        <begin position="501"/>
        <end position="543"/>
    </location>
</feature>
<dbReference type="Gene3D" id="3.40.50.300">
    <property type="entry name" value="P-loop containing nucleotide triphosphate hydrolases"/>
    <property type="match status" value="2"/>
</dbReference>
<evidence type="ECO:0000313" key="11">
    <source>
        <dbReference type="EMBL" id="KAA0201359.1"/>
    </source>
</evidence>
<feature type="domain" description="Helicase C-terminal" evidence="10">
    <location>
        <begin position="248"/>
        <end position="402"/>
    </location>
</feature>
<organism evidence="11">
    <name type="scientific">Hyalella azteca</name>
    <name type="common">Amphipod</name>
    <dbReference type="NCBI Taxonomy" id="294128"/>
    <lineage>
        <taxon>Eukaryota</taxon>
        <taxon>Metazoa</taxon>
        <taxon>Ecdysozoa</taxon>
        <taxon>Arthropoda</taxon>
        <taxon>Crustacea</taxon>
        <taxon>Multicrustacea</taxon>
        <taxon>Malacostraca</taxon>
        <taxon>Eumalacostraca</taxon>
        <taxon>Peracarida</taxon>
        <taxon>Amphipoda</taxon>
        <taxon>Senticaudata</taxon>
        <taxon>Talitrida</taxon>
        <taxon>Talitroidea</taxon>
        <taxon>Hyalellidae</taxon>
        <taxon>Hyalella</taxon>
    </lineage>
</organism>
<comment type="similarity">
    <text evidence="6">Belongs to the DEAD box helicase family.</text>
</comment>
<dbReference type="SUPFAM" id="SSF52540">
    <property type="entry name" value="P-loop containing nucleoside triphosphate hydrolases"/>
    <property type="match status" value="1"/>
</dbReference>
<dbReference type="InterPro" id="IPR001650">
    <property type="entry name" value="Helicase_C-like"/>
</dbReference>
<reference evidence="11" key="1">
    <citation type="submission" date="2014-08" db="EMBL/GenBank/DDBJ databases">
        <authorList>
            <person name="Murali S."/>
            <person name="Richards S."/>
            <person name="Bandaranaike D."/>
            <person name="Bellair M."/>
            <person name="Blankenburg K."/>
            <person name="Chao H."/>
            <person name="Dinh H."/>
            <person name="Doddapaneni H."/>
            <person name="Dugan-Rocha S."/>
            <person name="Elkadiri S."/>
            <person name="Gnanaolivu R."/>
            <person name="Hughes D."/>
            <person name="Lee S."/>
            <person name="Li M."/>
            <person name="Ming W."/>
            <person name="Munidasa M."/>
            <person name="Muniz J."/>
            <person name="Nguyen L."/>
            <person name="Osuji N."/>
            <person name="Pu L.-L."/>
            <person name="Puazo M."/>
            <person name="Skinner E."/>
            <person name="Qu C."/>
            <person name="Quiroz J."/>
            <person name="Raj R."/>
            <person name="Weissenberger G."/>
            <person name="Xin Y."/>
            <person name="Zou X."/>
            <person name="Han Y."/>
            <person name="Worley K."/>
            <person name="Muzny D."/>
            <person name="Gibbs R."/>
        </authorList>
    </citation>
    <scope>NUCLEOTIDE SEQUENCE</scope>
    <source>
        <strain evidence="11">HAZT.00-mixed</strain>
        <tissue evidence="11">Whole organism</tissue>
    </source>
</reference>
<dbReference type="Pfam" id="PF13959">
    <property type="entry name" value="CTE_SPB4"/>
    <property type="match status" value="1"/>
</dbReference>
<evidence type="ECO:0000259" key="10">
    <source>
        <dbReference type="PROSITE" id="PS51194"/>
    </source>
</evidence>
<evidence type="ECO:0000256" key="3">
    <source>
        <dbReference type="ARBA" id="ARBA00022806"/>
    </source>
</evidence>
<dbReference type="AlphaFoldDB" id="A0A6A0H788"/>
<dbReference type="OMA" id="AYKEHEC"/>
<accession>A0A6A0H788</accession>
<dbReference type="SMART" id="SM00487">
    <property type="entry name" value="DEXDc"/>
    <property type="match status" value="1"/>
</dbReference>
<dbReference type="OrthoDB" id="7396459at2759"/>
<dbReference type="GO" id="GO:0016787">
    <property type="term" value="F:hydrolase activity"/>
    <property type="evidence" value="ECO:0007669"/>
    <property type="project" value="UniProtKB-KW"/>
</dbReference>
<keyword evidence="3 6" id="KW-0347">Helicase</keyword>
<evidence type="ECO:0000256" key="4">
    <source>
        <dbReference type="ARBA" id="ARBA00022840"/>
    </source>
</evidence>
<dbReference type="InterPro" id="IPR011545">
    <property type="entry name" value="DEAD/DEAH_box_helicase_dom"/>
</dbReference>
<comment type="function">
    <text evidence="7">RNA helicase.</text>
</comment>
<evidence type="ECO:0000256" key="8">
    <source>
        <dbReference type="SAM" id="MobiDB-lite"/>
    </source>
</evidence>
<dbReference type="EMBL" id="JQDR03005549">
    <property type="protein sequence ID" value="KAA0201359.1"/>
    <property type="molecule type" value="Genomic_DNA"/>
</dbReference>
<dbReference type="GeneID" id="108669100"/>
<reference evidence="11" key="3">
    <citation type="submission" date="2019-06" db="EMBL/GenBank/DDBJ databases">
        <authorList>
            <person name="Poynton C."/>
            <person name="Hasenbein S."/>
            <person name="Benoit J.B."/>
            <person name="Sepulveda M.S."/>
            <person name="Poelchau M.F."/>
            <person name="Murali S.C."/>
            <person name="Chen S."/>
            <person name="Glastad K.M."/>
            <person name="Werren J.H."/>
            <person name="Vineis J.H."/>
            <person name="Bowen J.L."/>
            <person name="Friedrich M."/>
            <person name="Jones J."/>
            <person name="Robertson H.M."/>
            <person name="Feyereisen R."/>
            <person name="Mechler-Hickson A."/>
            <person name="Mathers N."/>
            <person name="Lee C.E."/>
            <person name="Colbourne J.K."/>
            <person name="Biales A."/>
            <person name="Johnston J.S."/>
            <person name="Wellborn G.A."/>
            <person name="Rosendale A.J."/>
            <person name="Cridge A.G."/>
            <person name="Munoz-Torres M.C."/>
            <person name="Bain P.A."/>
            <person name="Manny A.R."/>
            <person name="Major K.M."/>
            <person name="Lambert F.N."/>
            <person name="Vulpe C.D."/>
            <person name="Tuck P."/>
            <person name="Blalock B.J."/>
            <person name="Lin Y.-Y."/>
            <person name="Smith M.E."/>
            <person name="Ochoa-Acuna H."/>
            <person name="Chen M.-J.M."/>
            <person name="Childers C.P."/>
            <person name="Qu J."/>
            <person name="Dugan S."/>
            <person name="Lee S.L."/>
            <person name="Chao H."/>
            <person name="Dinh H."/>
            <person name="Han Y."/>
            <person name="Doddapaneni H."/>
            <person name="Worley K.C."/>
            <person name="Muzny D.M."/>
            <person name="Gibbs R.A."/>
            <person name="Richards S."/>
        </authorList>
    </citation>
    <scope>NUCLEOTIDE SEQUENCE</scope>
    <source>
        <strain evidence="11">HAZT.00-mixed</strain>
        <tissue evidence="11">Whole organism</tissue>
    </source>
</reference>
<dbReference type="KEGG" id="hazt:108669100"/>
<evidence type="ECO:0000313" key="13">
    <source>
        <dbReference type="RefSeq" id="XP_047736502.1"/>
    </source>
</evidence>
<dbReference type="Proteomes" id="UP000694843">
    <property type="component" value="Unplaced"/>
</dbReference>
<dbReference type="SMART" id="SM00490">
    <property type="entry name" value="HELICc"/>
    <property type="match status" value="1"/>
</dbReference>
<dbReference type="PROSITE" id="PS51194">
    <property type="entry name" value="HELICASE_CTER"/>
    <property type="match status" value="1"/>
</dbReference>
<keyword evidence="2 6" id="KW-0378">Hydrolase</keyword>